<evidence type="ECO:0000256" key="3">
    <source>
        <dbReference type="ARBA" id="ARBA00022989"/>
    </source>
</evidence>
<feature type="transmembrane region" description="Helical" evidence="5">
    <location>
        <begin position="239"/>
        <end position="258"/>
    </location>
</feature>
<feature type="transmembrane region" description="Helical" evidence="5">
    <location>
        <begin position="98"/>
        <end position="116"/>
    </location>
</feature>
<protein>
    <recommendedName>
        <fullName evidence="6">Sugar phosphate transporter domain-containing protein</fullName>
    </recommendedName>
</protein>
<feature type="transmembrane region" description="Helical" evidence="5">
    <location>
        <begin position="206"/>
        <end position="227"/>
    </location>
</feature>
<sequence>MTCLLMQTKSLDFKICDTASMSSATKGDRKTAIDVASWMFNIVTSVGIILVNKALMATYGFSFATTLTGLHFATTTLLTLFLKWLGYIQTSHLPLPDLIKFVLFANFSIVGMNVSLMWNSVGFYQIAKLSMIPVSCFLEVILDNVRYSRDTKLSISLVLLGVAVCTVTDVSINVKGFIAAAVAVWSTSLQQYYVHFLQRKYSLRSFNLLGHTAPVQAASLLLVGPFVDYWLTNKRVDDYNYGLTSTLLIIISCTIAVGTNLSQFICIGRFTAVTFQVLGHMKTILVLSLGFVFFGKEGLNLQVIMGMLIAIAGMIWYGNASSKPEGKEHVSLPVSSTAKTQDYNVLSVSSETDH</sequence>
<keyword evidence="2 5" id="KW-0812">Transmembrane</keyword>
<feature type="domain" description="Sugar phosphate transporter" evidence="6">
    <location>
        <begin position="43"/>
        <end position="317"/>
    </location>
</feature>
<evidence type="ECO:0000256" key="4">
    <source>
        <dbReference type="ARBA" id="ARBA00023136"/>
    </source>
</evidence>
<evidence type="ECO:0000313" key="8">
    <source>
        <dbReference type="Proteomes" id="UP001374584"/>
    </source>
</evidence>
<evidence type="ECO:0000313" key="7">
    <source>
        <dbReference type="EMBL" id="KAK7369427.1"/>
    </source>
</evidence>
<reference evidence="7 8" key="1">
    <citation type="submission" date="2024-01" db="EMBL/GenBank/DDBJ databases">
        <title>The genomes of 5 underutilized Papilionoideae crops provide insights into root nodulation and disease resistanc.</title>
        <authorList>
            <person name="Jiang F."/>
        </authorList>
    </citation>
    <scope>NUCLEOTIDE SEQUENCE [LARGE SCALE GENOMIC DNA]</scope>
    <source>
        <strain evidence="7">JINMINGXINNONG_FW02</strain>
        <tissue evidence="7">Leaves</tissue>
    </source>
</reference>
<comment type="caution">
    <text evidence="7">The sequence shown here is derived from an EMBL/GenBank/DDBJ whole genome shotgun (WGS) entry which is preliminary data.</text>
</comment>
<comment type="subcellular location">
    <subcellularLocation>
        <location evidence="1">Membrane</location>
        <topology evidence="1">Multi-pass membrane protein</topology>
    </subcellularLocation>
</comment>
<dbReference type="Proteomes" id="UP001374584">
    <property type="component" value="Unassembled WGS sequence"/>
</dbReference>
<keyword evidence="3 5" id="KW-1133">Transmembrane helix</keyword>
<feature type="transmembrane region" description="Helical" evidence="5">
    <location>
        <begin position="63"/>
        <end position="86"/>
    </location>
</feature>
<dbReference type="Pfam" id="PF03151">
    <property type="entry name" value="TPT"/>
    <property type="match status" value="1"/>
</dbReference>
<evidence type="ECO:0000256" key="2">
    <source>
        <dbReference type="ARBA" id="ARBA00022692"/>
    </source>
</evidence>
<feature type="transmembrane region" description="Helical" evidence="5">
    <location>
        <begin position="31"/>
        <end position="51"/>
    </location>
</feature>
<organism evidence="7 8">
    <name type="scientific">Phaseolus coccineus</name>
    <name type="common">Scarlet runner bean</name>
    <name type="synonym">Phaseolus multiflorus</name>
    <dbReference type="NCBI Taxonomy" id="3886"/>
    <lineage>
        <taxon>Eukaryota</taxon>
        <taxon>Viridiplantae</taxon>
        <taxon>Streptophyta</taxon>
        <taxon>Embryophyta</taxon>
        <taxon>Tracheophyta</taxon>
        <taxon>Spermatophyta</taxon>
        <taxon>Magnoliopsida</taxon>
        <taxon>eudicotyledons</taxon>
        <taxon>Gunneridae</taxon>
        <taxon>Pentapetalae</taxon>
        <taxon>rosids</taxon>
        <taxon>fabids</taxon>
        <taxon>Fabales</taxon>
        <taxon>Fabaceae</taxon>
        <taxon>Papilionoideae</taxon>
        <taxon>50 kb inversion clade</taxon>
        <taxon>NPAAA clade</taxon>
        <taxon>indigoferoid/millettioid clade</taxon>
        <taxon>Phaseoleae</taxon>
        <taxon>Phaseolus</taxon>
    </lineage>
</organism>
<dbReference type="EMBL" id="JAYMYR010000004">
    <property type="protein sequence ID" value="KAK7369427.1"/>
    <property type="molecule type" value="Genomic_DNA"/>
</dbReference>
<gene>
    <name evidence="7" type="ORF">VNO80_11464</name>
</gene>
<name>A0AAN9NF96_PHACN</name>
<dbReference type="GO" id="GO:0016020">
    <property type="term" value="C:membrane"/>
    <property type="evidence" value="ECO:0007669"/>
    <property type="project" value="UniProtKB-SubCell"/>
</dbReference>
<feature type="transmembrane region" description="Helical" evidence="5">
    <location>
        <begin position="299"/>
        <end position="317"/>
    </location>
</feature>
<evidence type="ECO:0000256" key="5">
    <source>
        <dbReference type="SAM" id="Phobius"/>
    </source>
</evidence>
<feature type="transmembrane region" description="Helical" evidence="5">
    <location>
        <begin position="270"/>
        <end position="293"/>
    </location>
</feature>
<dbReference type="InterPro" id="IPR004853">
    <property type="entry name" value="Sugar_P_trans_dom"/>
</dbReference>
<evidence type="ECO:0000259" key="6">
    <source>
        <dbReference type="Pfam" id="PF03151"/>
    </source>
</evidence>
<proteinExistence type="predicted"/>
<feature type="transmembrane region" description="Helical" evidence="5">
    <location>
        <begin position="153"/>
        <end position="170"/>
    </location>
</feature>
<keyword evidence="4 5" id="KW-0472">Membrane</keyword>
<evidence type="ECO:0000256" key="1">
    <source>
        <dbReference type="ARBA" id="ARBA00004141"/>
    </source>
</evidence>
<accession>A0AAN9NF96</accession>
<feature type="transmembrane region" description="Helical" evidence="5">
    <location>
        <begin position="176"/>
        <end position="194"/>
    </location>
</feature>
<dbReference type="PANTHER" id="PTHR11132">
    <property type="entry name" value="SOLUTE CARRIER FAMILY 35"/>
    <property type="match status" value="1"/>
</dbReference>
<dbReference type="AlphaFoldDB" id="A0AAN9NF96"/>
<keyword evidence="8" id="KW-1185">Reference proteome</keyword>
<dbReference type="InterPro" id="IPR050186">
    <property type="entry name" value="TPT_transporter"/>
</dbReference>